<gene>
    <name evidence="1" type="ORF">PACLA_8A060445</name>
</gene>
<name>A0A6S7G3E6_PARCT</name>
<dbReference type="Proteomes" id="UP001152795">
    <property type="component" value="Unassembled WGS sequence"/>
</dbReference>
<organism evidence="1 2">
    <name type="scientific">Paramuricea clavata</name>
    <name type="common">Red gorgonian</name>
    <name type="synonym">Violescent sea-whip</name>
    <dbReference type="NCBI Taxonomy" id="317549"/>
    <lineage>
        <taxon>Eukaryota</taxon>
        <taxon>Metazoa</taxon>
        <taxon>Cnidaria</taxon>
        <taxon>Anthozoa</taxon>
        <taxon>Octocorallia</taxon>
        <taxon>Malacalcyonacea</taxon>
        <taxon>Plexauridae</taxon>
        <taxon>Paramuricea</taxon>
    </lineage>
</organism>
<evidence type="ECO:0000313" key="2">
    <source>
        <dbReference type="Proteomes" id="UP001152795"/>
    </source>
</evidence>
<accession>A0A6S7G3E6</accession>
<sequence length="279" mass="30354">MEVIYKLHIIAFVLSAVPGIVIGQHFTAAREAVEAALPNINYSTFCSETATGQDKLACRIKSVPTVGFLVCKTPKISELDCKEIIDGELENIKKVQDGGVKTVKVSPPPISSATCGNVSVDTCTGFLEEWIPKEVGQFQHIRNRIVENEIGKVITEVESYATGSLTVTATDLTAIKKFMEISPAQDNYKQICDLQGFFLKNGGFRVNDVPNIQDDLRKNESCPADPGEQEPTTAAVLDALDTMIDAFNKNYGTPSKVCLPWGFLSAWSIICSCTIGNLL</sequence>
<dbReference type="AlphaFoldDB" id="A0A6S7G3E6"/>
<reference evidence="1" key="1">
    <citation type="submission" date="2020-04" db="EMBL/GenBank/DDBJ databases">
        <authorList>
            <person name="Alioto T."/>
            <person name="Alioto T."/>
            <person name="Gomez Garrido J."/>
        </authorList>
    </citation>
    <scope>NUCLEOTIDE SEQUENCE</scope>
    <source>
        <strain evidence="1">A484AB</strain>
    </source>
</reference>
<proteinExistence type="predicted"/>
<dbReference type="OrthoDB" id="5987993at2759"/>
<protein>
    <submittedName>
        <fullName evidence="1">Uncharacterized protein</fullName>
    </submittedName>
</protein>
<keyword evidence="2" id="KW-1185">Reference proteome</keyword>
<comment type="caution">
    <text evidence="1">The sequence shown here is derived from an EMBL/GenBank/DDBJ whole genome shotgun (WGS) entry which is preliminary data.</text>
</comment>
<dbReference type="EMBL" id="CACRXK020001186">
    <property type="protein sequence ID" value="CAB3987514.1"/>
    <property type="molecule type" value="Genomic_DNA"/>
</dbReference>
<evidence type="ECO:0000313" key="1">
    <source>
        <dbReference type="EMBL" id="CAB3987514.1"/>
    </source>
</evidence>